<dbReference type="PATRIC" id="fig|1126833.4.peg.540"/>
<dbReference type="GO" id="GO:0016787">
    <property type="term" value="F:hydrolase activity"/>
    <property type="evidence" value="ECO:0007669"/>
    <property type="project" value="UniProtKB-KW"/>
</dbReference>
<dbReference type="KEGG" id="pbj:VN24_02440"/>
<reference evidence="9 10" key="1">
    <citation type="journal article" date="2015" name="J. Biotechnol.">
        <title>Complete genome sequence of Paenibacillus beijingensis 7188(T) (=DSM 24997(T)), a novel rhizobacterium from jujube garden soil.</title>
        <authorList>
            <person name="Kwak Y."/>
            <person name="Shin J.H."/>
        </authorList>
    </citation>
    <scope>NUCLEOTIDE SEQUENCE [LARGE SCALE GENOMIC DNA]</scope>
    <source>
        <strain evidence="9 10">DSM 24997</strain>
    </source>
</reference>
<evidence type="ECO:0000256" key="4">
    <source>
        <dbReference type="ARBA" id="ARBA00022801"/>
    </source>
</evidence>
<keyword evidence="6 7" id="KW-0472">Membrane</keyword>
<dbReference type="HOGENOM" id="CLU_072573_10_2_9"/>
<evidence type="ECO:0000256" key="6">
    <source>
        <dbReference type="ARBA" id="ARBA00023136"/>
    </source>
</evidence>
<evidence type="ECO:0000313" key="9">
    <source>
        <dbReference type="EMBL" id="AJY73699.1"/>
    </source>
</evidence>
<dbReference type="InterPro" id="IPR036938">
    <property type="entry name" value="PAP2/HPO_sf"/>
</dbReference>
<keyword evidence="3 7" id="KW-0812">Transmembrane</keyword>
<organism evidence="9 10">
    <name type="scientific">Paenibacillus beijingensis</name>
    <dbReference type="NCBI Taxonomy" id="1126833"/>
    <lineage>
        <taxon>Bacteria</taxon>
        <taxon>Bacillati</taxon>
        <taxon>Bacillota</taxon>
        <taxon>Bacilli</taxon>
        <taxon>Bacillales</taxon>
        <taxon>Paenibacillaceae</taxon>
        <taxon>Paenibacillus</taxon>
    </lineage>
</organism>
<dbReference type="STRING" id="1126833.VN24_02440"/>
<dbReference type="Gene3D" id="1.20.144.10">
    <property type="entry name" value="Phosphatidic acid phosphatase type 2/haloperoxidase"/>
    <property type="match status" value="1"/>
</dbReference>
<reference evidence="10" key="2">
    <citation type="submission" date="2015-03" db="EMBL/GenBank/DDBJ databases">
        <title>Genome sequence of Paenibacillus beijingensis strain DSM 24997T.</title>
        <authorList>
            <person name="Kwak Y."/>
            <person name="Shin J.-H."/>
        </authorList>
    </citation>
    <scope>NUCLEOTIDE SEQUENCE [LARGE SCALE GENOMIC DNA]</scope>
    <source>
        <strain evidence="10">DSM 24997</strain>
    </source>
</reference>
<keyword evidence="2" id="KW-1003">Cell membrane</keyword>
<sequence length="191" mass="20716">MGRIIGWLRMKERRILLWANSKPLNKTINRWVCRWLSTITHMGGATFTLSTAALTALAAPAPWRTTGVQCLVAVIVSHLPVAFVKRTIKRLRPYQALQGVRTYKSPLVDSSFPSGHTTAVFAWLLPILLTTIREAPAALPVVVPACLVIGLSVAWSRMFLGLHYPSDVAAGAVLGSLTALAACTFMPLPSS</sequence>
<evidence type="ECO:0000256" key="3">
    <source>
        <dbReference type="ARBA" id="ARBA00022692"/>
    </source>
</evidence>
<dbReference type="EMBL" id="CP011058">
    <property type="protein sequence ID" value="AJY73699.1"/>
    <property type="molecule type" value="Genomic_DNA"/>
</dbReference>
<keyword evidence="5 7" id="KW-1133">Transmembrane helix</keyword>
<keyword evidence="4" id="KW-0378">Hydrolase</keyword>
<feature type="transmembrane region" description="Helical" evidence="7">
    <location>
        <begin position="68"/>
        <end position="85"/>
    </location>
</feature>
<evidence type="ECO:0000256" key="1">
    <source>
        <dbReference type="ARBA" id="ARBA00004651"/>
    </source>
</evidence>
<feature type="transmembrane region" description="Helical" evidence="7">
    <location>
        <begin position="168"/>
        <end position="188"/>
    </location>
</feature>
<dbReference type="Pfam" id="PF01569">
    <property type="entry name" value="PAP2"/>
    <property type="match status" value="1"/>
</dbReference>
<dbReference type="SUPFAM" id="SSF48317">
    <property type="entry name" value="Acid phosphatase/Vanadium-dependent haloperoxidase"/>
    <property type="match status" value="1"/>
</dbReference>
<keyword evidence="10" id="KW-1185">Reference proteome</keyword>
<dbReference type="GO" id="GO:0005886">
    <property type="term" value="C:plasma membrane"/>
    <property type="evidence" value="ECO:0007669"/>
    <property type="project" value="UniProtKB-SubCell"/>
</dbReference>
<dbReference type="RefSeq" id="WP_045669134.1">
    <property type="nucleotide sequence ID" value="NZ_CP011058.1"/>
</dbReference>
<accession>A0A0D5NEA7</accession>
<dbReference type="AlphaFoldDB" id="A0A0D5NEA7"/>
<dbReference type="SMART" id="SM00014">
    <property type="entry name" value="acidPPc"/>
    <property type="match status" value="1"/>
</dbReference>
<evidence type="ECO:0000259" key="8">
    <source>
        <dbReference type="SMART" id="SM00014"/>
    </source>
</evidence>
<gene>
    <name evidence="9" type="ORF">VN24_02440</name>
</gene>
<dbReference type="Proteomes" id="UP000032633">
    <property type="component" value="Chromosome"/>
</dbReference>
<evidence type="ECO:0000256" key="5">
    <source>
        <dbReference type="ARBA" id="ARBA00022989"/>
    </source>
</evidence>
<evidence type="ECO:0000256" key="7">
    <source>
        <dbReference type="SAM" id="Phobius"/>
    </source>
</evidence>
<protein>
    <submittedName>
        <fullName evidence="9">Phosphoesterase</fullName>
    </submittedName>
</protein>
<dbReference type="InterPro" id="IPR000326">
    <property type="entry name" value="PAP2/HPO"/>
</dbReference>
<dbReference type="PANTHER" id="PTHR14969:SF62">
    <property type="entry name" value="DECAPRENYLPHOSPHORYL-5-PHOSPHORIBOSE PHOSPHATASE RV3807C-RELATED"/>
    <property type="match status" value="1"/>
</dbReference>
<dbReference type="CDD" id="cd01610">
    <property type="entry name" value="PAP2_like"/>
    <property type="match status" value="1"/>
</dbReference>
<name>A0A0D5NEA7_9BACL</name>
<evidence type="ECO:0000256" key="2">
    <source>
        <dbReference type="ARBA" id="ARBA00022475"/>
    </source>
</evidence>
<feature type="domain" description="Phosphatidic acid phosphatase type 2/haloperoxidase" evidence="8">
    <location>
        <begin position="68"/>
        <end position="183"/>
    </location>
</feature>
<evidence type="ECO:0000313" key="10">
    <source>
        <dbReference type="Proteomes" id="UP000032633"/>
    </source>
</evidence>
<dbReference type="PANTHER" id="PTHR14969">
    <property type="entry name" value="SPHINGOSINE-1-PHOSPHATE PHOSPHOHYDROLASE"/>
    <property type="match status" value="1"/>
</dbReference>
<comment type="subcellular location">
    <subcellularLocation>
        <location evidence="1">Cell membrane</location>
        <topology evidence="1">Multi-pass membrane protein</topology>
    </subcellularLocation>
</comment>
<feature type="transmembrane region" description="Helical" evidence="7">
    <location>
        <begin position="137"/>
        <end position="156"/>
    </location>
</feature>
<proteinExistence type="predicted"/>